<keyword evidence="4" id="KW-1185">Reference proteome</keyword>
<proteinExistence type="predicted"/>
<dbReference type="PANTHER" id="PTHR34386:SF1">
    <property type="entry name" value="GLUTAREDOXIN-LIKE PROTEIN NRDH"/>
    <property type="match status" value="1"/>
</dbReference>
<name>A0ABQ0A8N6_9GAMM</name>
<evidence type="ECO:0000256" key="1">
    <source>
        <dbReference type="SAM" id="SignalP"/>
    </source>
</evidence>
<accession>A0ABQ0A8N6</accession>
<evidence type="ECO:0000259" key="2">
    <source>
        <dbReference type="Pfam" id="PF04784"/>
    </source>
</evidence>
<organism evidence="3 4">
    <name type="scientific">Sessilibacter corallicola</name>
    <dbReference type="NCBI Taxonomy" id="2904075"/>
    <lineage>
        <taxon>Bacteria</taxon>
        <taxon>Pseudomonadati</taxon>
        <taxon>Pseudomonadota</taxon>
        <taxon>Gammaproteobacteria</taxon>
        <taxon>Cellvibrionales</taxon>
        <taxon>Cellvibrionaceae</taxon>
        <taxon>Sessilibacter</taxon>
    </lineage>
</organism>
<dbReference type="PANTHER" id="PTHR34386">
    <property type="entry name" value="GLUTAREDOXIN"/>
    <property type="match status" value="1"/>
</dbReference>
<evidence type="ECO:0000313" key="3">
    <source>
        <dbReference type="EMBL" id="GAA6167972.1"/>
    </source>
</evidence>
<keyword evidence="1" id="KW-0732">Signal</keyword>
<dbReference type="EMBL" id="BAABWN010000005">
    <property type="protein sequence ID" value="GAA6167972.1"/>
    <property type="molecule type" value="Genomic_DNA"/>
</dbReference>
<dbReference type="Pfam" id="PF04784">
    <property type="entry name" value="DUF547"/>
    <property type="match status" value="1"/>
</dbReference>
<reference evidence="3 4" key="1">
    <citation type="submission" date="2024-04" db="EMBL/GenBank/DDBJ databases">
        <title>Draft genome sequence of Sessilibacter corallicola NBRC 116591.</title>
        <authorList>
            <person name="Miyakawa T."/>
            <person name="Kusuya Y."/>
            <person name="Miura T."/>
        </authorList>
    </citation>
    <scope>NUCLEOTIDE SEQUENCE [LARGE SCALE GENOMIC DNA]</scope>
    <source>
        <strain evidence="3 4">KU-00831-HH</strain>
    </source>
</reference>
<protein>
    <submittedName>
        <fullName evidence="3">DUF547 domain-containing protein</fullName>
    </submittedName>
</protein>
<dbReference type="InterPro" id="IPR051548">
    <property type="entry name" value="Grx-like_ET"/>
</dbReference>
<evidence type="ECO:0000313" key="4">
    <source>
        <dbReference type="Proteomes" id="UP001465153"/>
    </source>
</evidence>
<sequence length="268" mass="31049">MNIDITNIPRKIIMWLLCLDFGLSSAFAVAQSETENAAQQYQQAMQSWANVLSTYVDEKGRINFYGIKENPKELRSVVDAIEIYGPDSHPEDFKDADVLMAYHINTYNALAMQGVIDRDIPKGFTSTIKRASFFLLRKVTIAGKKTNLYHYENKVIRPLDEPRSHFALNCMVKDCPRLPQKPFTAENLDAELDVAAKEFFSKPVHFNIDHDKKRINVSSILKFYTEDFVESGKKKDLPNYINQYLSEKLPEDYKVSYIKYDWRINQQP</sequence>
<comment type="caution">
    <text evidence="3">The sequence shown here is derived from an EMBL/GenBank/DDBJ whole genome shotgun (WGS) entry which is preliminary data.</text>
</comment>
<feature type="signal peptide" evidence="1">
    <location>
        <begin position="1"/>
        <end position="30"/>
    </location>
</feature>
<dbReference type="Proteomes" id="UP001465153">
    <property type="component" value="Unassembled WGS sequence"/>
</dbReference>
<gene>
    <name evidence="3" type="ORF">NBRC116591_17830</name>
</gene>
<feature type="chain" id="PRO_5046768321" evidence="1">
    <location>
        <begin position="31"/>
        <end position="268"/>
    </location>
</feature>
<dbReference type="InterPro" id="IPR006869">
    <property type="entry name" value="DUF547"/>
</dbReference>
<feature type="domain" description="DUF547" evidence="2">
    <location>
        <begin position="99"/>
        <end position="199"/>
    </location>
</feature>